<proteinExistence type="inferred from homology"/>
<evidence type="ECO:0000313" key="6">
    <source>
        <dbReference type="EMBL" id="PIV64268.1"/>
    </source>
</evidence>
<feature type="domain" description="S1 motif" evidence="5">
    <location>
        <begin position="187"/>
        <end position="255"/>
    </location>
</feature>
<dbReference type="GO" id="GO:1990904">
    <property type="term" value="C:ribonucleoprotein complex"/>
    <property type="evidence" value="ECO:0007669"/>
    <property type="project" value="UniProtKB-KW"/>
</dbReference>
<protein>
    <submittedName>
        <fullName evidence="6">30S ribosomal protein S1</fullName>
    </submittedName>
</protein>
<evidence type="ECO:0000313" key="7">
    <source>
        <dbReference type="Proteomes" id="UP000228886"/>
    </source>
</evidence>
<organism evidence="6 7">
    <name type="scientific">bacterium (Candidatus Ratteibacteria) CG01_land_8_20_14_3_00_40_19</name>
    <dbReference type="NCBI Taxonomy" id="2014290"/>
    <lineage>
        <taxon>Bacteria</taxon>
        <taxon>Candidatus Ratteibacteria</taxon>
    </lineage>
</organism>
<evidence type="ECO:0000256" key="4">
    <source>
        <dbReference type="ARBA" id="ARBA00025604"/>
    </source>
</evidence>
<accession>A0A2M7E995</accession>
<dbReference type="GO" id="GO:0003729">
    <property type="term" value="F:mRNA binding"/>
    <property type="evidence" value="ECO:0007669"/>
    <property type="project" value="TreeGrafter"/>
</dbReference>
<dbReference type="Proteomes" id="UP000228886">
    <property type="component" value="Unassembled WGS sequence"/>
</dbReference>
<dbReference type="SUPFAM" id="SSF50249">
    <property type="entry name" value="Nucleic acid-binding proteins"/>
    <property type="match status" value="5"/>
</dbReference>
<sequence>MNKELTEILDKKLKAFRKGNLIKGEVVRIDQEGVILDAGYKSEGLIPNSEIKGPTKFKVGDEVDVVIESLEPNDNGLLLFSKEKADLLLNWNRIEKTYETDSSIEGKVVQMVRGGFKVDIGVLAFLPGSQADIKPLTEPQGFLGEKYQFKILKIDPFKKNVVLSRRNLLEEEEKKKHLSTLLKLKEGEWVKAKVKDIVDYGAFIEKDGATGFLGINEMSWGKISHPSQLLRVGQEIEILVLKVDREKGEISFGLKQKTPDPWEKIEEKYPVGSKARGKVVNITEYGAFIKLEEGLEGLLHISELSWIGHIKHSSEIVAMGDELELIVIGLEQEARKISFSLKRLEPNPWEKIKEKYPPGTKFKGKVVSLTAYGAFIEIEKGINGLLHISNISPEKIEHPSDVLKKGDKIDVVMLSVDPERRKVALGMKQLNEKM</sequence>
<dbReference type="GO" id="GO:0003735">
    <property type="term" value="F:structural constituent of ribosome"/>
    <property type="evidence" value="ECO:0007669"/>
    <property type="project" value="TreeGrafter"/>
</dbReference>
<gene>
    <name evidence="6" type="ORF">COS11_03060</name>
</gene>
<dbReference type="InterPro" id="IPR012340">
    <property type="entry name" value="NA-bd_OB-fold"/>
</dbReference>
<comment type="function">
    <text evidence="4">Binds mRNA; thus facilitating recognition of the initiation point. It is needed to translate mRNA with a short Shine-Dalgarno (SD) purine-rich sequence.</text>
</comment>
<dbReference type="AlphaFoldDB" id="A0A2M7E995"/>
<feature type="domain" description="S1 motif" evidence="5">
    <location>
        <begin position="101"/>
        <end position="166"/>
    </location>
</feature>
<evidence type="ECO:0000256" key="2">
    <source>
        <dbReference type="ARBA" id="ARBA00022980"/>
    </source>
</evidence>
<evidence type="ECO:0000256" key="3">
    <source>
        <dbReference type="ARBA" id="ARBA00023274"/>
    </source>
</evidence>
<evidence type="ECO:0000259" key="5">
    <source>
        <dbReference type="PROSITE" id="PS50126"/>
    </source>
</evidence>
<name>A0A2M7E995_9BACT</name>
<dbReference type="PANTHER" id="PTHR10724">
    <property type="entry name" value="30S RIBOSOMAL PROTEIN S1"/>
    <property type="match status" value="1"/>
</dbReference>
<reference evidence="7" key="1">
    <citation type="submission" date="2017-09" db="EMBL/GenBank/DDBJ databases">
        <title>Depth-based differentiation of microbial function through sediment-hosted aquifers and enrichment of novel symbionts in the deep terrestrial subsurface.</title>
        <authorList>
            <person name="Probst A.J."/>
            <person name="Ladd B."/>
            <person name="Jarett J.K."/>
            <person name="Geller-Mcgrath D.E."/>
            <person name="Sieber C.M.K."/>
            <person name="Emerson J.B."/>
            <person name="Anantharaman K."/>
            <person name="Thomas B.C."/>
            <person name="Malmstrom R."/>
            <person name="Stieglmeier M."/>
            <person name="Klingl A."/>
            <person name="Woyke T."/>
            <person name="Ryan C.M."/>
            <person name="Banfield J.F."/>
        </authorList>
    </citation>
    <scope>NUCLEOTIDE SEQUENCE [LARGE SCALE GENOMIC DNA]</scope>
</reference>
<keyword evidence="2 6" id="KW-0689">Ribosomal protein</keyword>
<evidence type="ECO:0000256" key="1">
    <source>
        <dbReference type="ARBA" id="ARBA00006767"/>
    </source>
</evidence>
<dbReference type="InterPro" id="IPR003029">
    <property type="entry name" value="S1_domain"/>
</dbReference>
<feature type="domain" description="S1 motif" evidence="5">
    <location>
        <begin position="359"/>
        <end position="428"/>
    </location>
</feature>
<dbReference type="Pfam" id="PF00575">
    <property type="entry name" value="S1"/>
    <property type="match status" value="5"/>
</dbReference>
<keyword evidence="3" id="KW-0687">Ribonucleoprotein</keyword>
<dbReference type="EMBL" id="PETL01000149">
    <property type="protein sequence ID" value="PIV64268.1"/>
    <property type="molecule type" value="Genomic_DNA"/>
</dbReference>
<dbReference type="FunFam" id="2.40.50.140:FF:000103">
    <property type="entry name" value="protein RRP5 homolog"/>
    <property type="match status" value="1"/>
</dbReference>
<dbReference type="CDD" id="cd04465">
    <property type="entry name" value="S1_RPS1_repeat_ec2_hs2"/>
    <property type="match status" value="1"/>
</dbReference>
<dbReference type="GO" id="GO:0005840">
    <property type="term" value="C:ribosome"/>
    <property type="evidence" value="ECO:0007669"/>
    <property type="project" value="UniProtKB-KW"/>
</dbReference>
<dbReference type="PANTHER" id="PTHR10724:SF7">
    <property type="entry name" value="SMALL RIBOSOMAL SUBUNIT PROTEIN BS1C"/>
    <property type="match status" value="1"/>
</dbReference>
<comment type="similarity">
    <text evidence="1">Belongs to the bacterial ribosomal protein bS1 family.</text>
</comment>
<feature type="domain" description="S1 motif" evidence="5">
    <location>
        <begin position="272"/>
        <end position="342"/>
    </location>
</feature>
<feature type="domain" description="S1 motif" evidence="5">
    <location>
        <begin position="19"/>
        <end position="82"/>
    </location>
</feature>
<dbReference type="GO" id="GO:0006412">
    <property type="term" value="P:translation"/>
    <property type="evidence" value="ECO:0007669"/>
    <property type="project" value="TreeGrafter"/>
</dbReference>
<comment type="caution">
    <text evidence="6">The sequence shown here is derived from an EMBL/GenBank/DDBJ whole genome shotgun (WGS) entry which is preliminary data.</text>
</comment>
<dbReference type="PRINTS" id="PR00681">
    <property type="entry name" value="RIBOSOMALS1"/>
</dbReference>
<dbReference type="Gene3D" id="2.40.50.140">
    <property type="entry name" value="Nucleic acid-binding proteins"/>
    <property type="match status" value="5"/>
</dbReference>
<dbReference type="SMART" id="SM00316">
    <property type="entry name" value="S1"/>
    <property type="match status" value="5"/>
</dbReference>
<dbReference type="InterPro" id="IPR035104">
    <property type="entry name" value="Ribosomal_protein_S1-like"/>
</dbReference>
<dbReference type="InterPro" id="IPR050437">
    <property type="entry name" value="Ribos_protein_bS1-like"/>
</dbReference>
<dbReference type="PROSITE" id="PS50126">
    <property type="entry name" value="S1"/>
    <property type="match status" value="5"/>
</dbReference>
<dbReference type="CDD" id="cd05687">
    <property type="entry name" value="S1_RPS1_repeat_ec1_hs1"/>
    <property type="match status" value="1"/>
</dbReference>